<protein>
    <recommendedName>
        <fullName evidence="2">D-alanyl-D-alanine carboxypeptidase-like core domain-containing protein</fullName>
    </recommendedName>
</protein>
<accession>A0A8J3JV29</accession>
<dbReference type="Pfam" id="PF02557">
    <property type="entry name" value="VanY"/>
    <property type="match status" value="1"/>
</dbReference>
<comment type="caution">
    <text evidence="3">The sequence shown here is derived from an EMBL/GenBank/DDBJ whole genome shotgun (WGS) entry which is preliminary data.</text>
</comment>
<evidence type="ECO:0000313" key="3">
    <source>
        <dbReference type="EMBL" id="GIF84259.1"/>
    </source>
</evidence>
<reference evidence="3 4" key="1">
    <citation type="submission" date="2021-01" db="EMBL/GenBank/DDBJ databases">
        <title>Whole genome shotgun sequence of Catellatospora bangladeshensis NBRC 107357.</title>
        <authorList>
            <person name="Komaki H."/>
            <person name="Tamura T."/>
        </authorList>
    </citation>
    <scope>NUCLEOTIDE SEQUENCE [LARGE SCALE GENOMIC DNA]</scope>
    <source>
        <strain evidence="3 4">NBRC 107357</strain>
    </source>
</reference>
<evidence type="ECO:0000259" key="2">
    <source>
        <dbReference type="Pfam" id="PF02557"/>
    </source>
</evidence>
<evidence type="ECO:0000256" key="1">
    <source>
        <dbReference type="SAM" id="SignalP"/>
    </source>
</evidence>
<dbReference type="SUPFAM" id="SSF55166">
    <property type="entry name" value="Hedgehog/DD-peptidase"/>
    <property type="match status" value="1"/>
</dbReference>
<feature type="chain" id="PRO_5035316075" description="D-alanyl-D-alanine carboxypeptidase-like core domain-containing protein" evidence="1">
    <location>
        <begin position="34"/>
        <end position="182"/>
    </location>
</feature>
<dbReference type="RefSeq" id="WP_203752269.1">
    <property type="nucleotide sequence ID" value="NZ_BONF01000034.1"/>
</dbReference>
<dbReference type="InterPro" id="IPR009045">
    <property type="entry name" value="Zn_M74/Hedgehog-like"/>
</dbReference>
<dbReference type="AlphaFoldDB" id="A0A8J3JV29"/>
<dbReference type="CDD" id="cd14846">
    <property type="entry name" value="Peptidase_M15_like"/>
    <property type="match status" value="1"/>
</dbReference>
<keyword evidence="4" id="KW-1185">Reference proteome</keyword>
<gene>
    <name evidence="3" type="ORF">Cba03nite_56080</name>
</gene>
<organism evidence="3 4">
    <name type="scientific">Catellatospora bangladeshensis</name>
    <dbReference type="NCBI Taxonomy" id="310355"/>
    <lineage>
        <taxon>Bacteria</taxon>
        <taxon>Bacillati</taxon>
        <taxon>Actinomycetota</taxon>
        <taxon>Actinomycetes</taxon>
        <taxon>Micromonosporales</taxon>
        <taxon>Micromonosporaceae</taxon>
        <taxon>Catellatospora</taxon>
    </lineage>
</organism>
<dbReference type="GO" id="GO:0006508">
    <property type="term" value="P:proteolysis"/>
    <property type="evidence" value="ECO:0007669"/>
    <property type="project" value="InterPro"/>
</dbReference>
<dbReference type="InterPro" id="IPR003709">
    <property type="entry name" value="VanY-like_core_dom"/>
</dbReference>
<name>A0A8J3JV29_9ACTN</name>
<dbReference type="EMBL" id="BONF01000034">
    <property type="protein sequence ID" value="GIF84259.1"/>
    <property type="molecule type" value="Genomic_DNA"/>
</dbReference>
<dbReference type="Proteomes" id="UP000601223">
    <property type="component" value="Unassembled WGS sequence"/>
</dbReference>
<feature type="domain" description="D-alanyl-D-alanine carboxypeptidase-like core" evidence="2">
    <location>
        <begin position="66"/>
        <end position="148"/>
    </location>
</feature>
<dbReference type="GO" id="GO:0008233">
    <property type="term" value="F:peptidase activity"/>
    <property type="evidence" value="ECO:0007669"/>
    <property type="project" value="InterPro"/>
</dbReference>
<sequence length="182" mass="19270">MTCPAPRPRLPWRAGVGAAAALAVAVPAYTAFAPDASAAGALTTADGYLAEPVSPFDDGHPAITGLDPALRDAVRKAAVEARADGVTLVINSGWRSRDHQEHLLKEAVAEHGPEQARRLVNTPDRSTHVTGDAVDVGPVEADRWLQRHGGAYGLCQIYANEIWHFELRSQPCPPMLPDASAG</sequence>
<keyword evidence="1" id="KW-0732">Signal</keyword>
<evidence type="ECO:0000313" key="4">
    <source>
        <dbReference type="Proteomes" id="UP000601223"/>
    </source>
</evidence>
<feature type="signal peptide" evidence="1">
    <location>
        <begin position="1"/>
        <end position="33"/>
    </location>
</feature>
<dbReference type="Gene3D" id="3.30.1380.10">
    <property type="match status" value="1"/>
</dbReference>
<proteinExistence type="predicted"/>